<accession>A0A1I3TUY7</accession>
<keyword evidence="6" id="KW-0645">Protease</keyword>
<dbReference type="PANTHER" id="PTHR36175:SF1">
    <property type="entry name" value="CYANOPHYCINASE"/>
    <property type="match status" value="1"/>
</dbReference>
<dbReference type="OrthoDB" id="9799980at2"/>
<dbReference type="PANTHER" id="PTHR36175">
    <property type="entry name" value="CYANOPHYCINASE"/>
    <property type="match status" value="1"/>
</dbReference>
<sequence length="296" mass="32191">MSIKGKLIIVGGGINTGHFEGVDNSIINQQKDFFFQNGILKKVIDESKNGKNSKIEIVTTASQIPLEAAKIYKTAFEMLGAVNANHLFIETRRDALDSDKLKRLTEADVVLFTGGDQLRLTSTIGGTIFHQTLLNKYYHEEFLYVGTSAGAAAATSNMIYGGSSSNALLKGSVEINSGLGLIDSIIVDTHFIHRGRIGRLFQAVVGNPMKIGIGLGEDTGLVILNNNKMTAIGSGNIILVDGREIMDTSLTQVSIGQPISISHLISHVMTRNDVFYLDENKIVIQDSQYKQQNFEA</sequence>
<dbReference type="STRING" id="1150112.SAMN04487893_11520"/>
<dbReference type="RefSeq" id="WP_090680472.1">
    <property type="nucleotide sequence ID" value="NZ_FORU01000015.1"/>
</dbReference>
<protein>
    <recommendedName>
        <fullName evidence="5">Cyanophycinase</fullName>
        <ecNumber evidence="4">3.4.15.6</ecNumber>
    </recommendedName>
</protein>
<dbReference type="AlphaFoldDB" id="A0A1I3TUY7"/>
<keyword evidence="10" id="KW-1185">Reference proteome</keyword>
<keyword evidence="7" id="KW-0378">Hydrolase</keyword>
<keyword evidence="8" id="KW-0720">Serine protease</keyword>
<evidence type="ECO:0000256" key="7">
    <source>
        <dbReference type="ARBA" id="ARBA00022801"/>
    </source>
</evidence>
<evidence type="ECO:0000256" key="6">
    <source>
        <dbReference type="ARBA" id="ARBA00022670"/>
    </source>
</evidence>
<comment type="function">
    <text evidence="2">Exopeptidase that catalyzes the hydrolytic cleavage of multi-L-arginyl-poly-L-aspartic acid (cyanophycin; a water-insoluble reserve polymer) into aspartate-arginine dipeptides.</text>
</comment>
<dbReference type="Proteomes" id="UP000243887">
    <property type="component" value="Unassembled WGS sequence"/>
</dbReference>
<comment type="similarity">
    <text evidence="3">Belongs to the peptidase S51 family.</text>
</comment>
<dbReference type="EMBL" id="FORU01000015">
    <property type="protein sequence ID" value="SFJ75064.1"/>
    <property type="molecule type" value="Genomic_DNA"/>
</dbReference>
<dbReference type="InterPro" id="IPR029062">
    <property type="entry name" value="Class_I_gatase-like"/>
</dbReference>
<dbReference type="NCBIfam" id="TIGR02069">
    <property type="entry name" value="cyanophycinase"/>
    <property type="match status" value="1"/>
</dbReference>
<evidence type="ECO:0000256" key="1">
    <source>
        <dbReference type="ARBA" id="ARBA00001092"/>
    </source>
</evidence>
<dbReference type="GO" id="GO:0008236">
    <property type="term" value="F:serine-type peptidase activity"/>
    <property type="evidence" value="ECO:0007669"/>
    <property type="project" value="UniProtKB-KW"/>
</dbReference>
<dbReference type="Gene3D" id="3.40.50.880">
    <property type="match status" value="1"/>
</dbReference>
<evidence type="ECO:0000256" key="2">
    <source>
        <dbReference type="ARBA" id="ARBA00002039"/>
    </source>
</evidence>
<evidence type="ECO:0000256" key="8">
    <source>
        <dbReference type="ARBA" id="ARBA00022825"/>
    </source>
</evidence>
<dbReference type="InterPro" id="IPR005320">
    <property type="entry name" value="Peptidase_S51"/>
</dbReference>
<evidence type="ECO:0000256" key="5">
    <source>
        <dbReference type="ARBA" id="ARBA00015719"/>
    </source>
</evidence>
<dbReference type="InterPro" id="IPR011811">
    <property type="entry name" value="Peptidase_S51_cyanophycinase"/>
</dbReference>
<reference evidence="10" key="1">
    <citation type="submission" date="2016-10" db="EMBL/GenBank/DDBJ databases">
        <authorList>
            <person name="Varghese N."/>
            <person name="Submissions S."/>
        </authorList>
    </citation>
    <scope>NUCLEOTIDE SEQUENCE [LARGE SCALE GENOMIC DNA]</scope>
    <source>
        <strain evidence="10">DSM 26542</strain>
    </source>
</reference>
<organism evidence="9 10">
    <name type="scientific">Myroides guanonis</name>
    <dbReference type="NCBI Taxonomy" id="1150112"/>
    <lineage>
        <taxon>Bacteria</taxon>
        <taxon>Pseudomonadati</taxon>
        <taxon>Bacteroidota</taxon>
        <taxon>Flavobacteriia</taxon>
        <taxon>Flavobacteriales</taxon>
        <taxon>Flavobacteriaceae</taxon>
        <taxon>Myroides</taxon>
    </lineage>
</organism>
<comment type="catalytic activity">
    <reaction evidence="1">
        <text>[L-4-(L-arginin-2-N-yl)aspartate](n) + H2O = [L-4-(L-arginin-2-N-yl)aspartate](n-1) + L-4-(L-arginin-2-N-yl)aspartate</text>
        <dbReference type="Rhea" id="RHEA:12845"/>
        <dbReference type="Rhea" id="RHEA-COMP:13728"/>
        <dbReference type="Rhea" id="RHEA-COMP:13734"/>
        <dbReference type="ChEBI" id="CHEBI:15377"/>
        <dbReference type="ChEBI" id="CHEBI:137986"/>
        <dbReference type="ChEBI" id="CHEBI:137991"/>
        <dbReference type="EC" id="3.4.15.6"/>
    </reaction>
</comment>
<proteinExistence type="inferred from homology"/>
<dbReference type="SUPFAM" id="SSF52317">
    <property type="entry name" value="Class I glutamine amidotransferase-like"/>
    <property type="match status" value="1"/>
</dbReference>
<dbReference type="CDD" id="cd03145">
    <property type="entry name" value="GAT1_cyanophycinase"/>
    <property type="match status" value="1"/>
</dbReference>
<evidence type="ECO:0000313" key="10">
    <source>
        <dbReference type="Proteomes" id="UP000243887"/>
    </source>
</evidence>
<evidence type="ECO:0000313" key="9">
    <source>
        <dbReference type="EMBL" id="SFJ75064.1"/>
    </source>
</evidence>
<dbReference type="GO" id="GO:0008241">
    <property type="term" value="F:peptidyl-dipeptidase activity"/>
    <property type="evidence" value="ECO:0007669"/>
    <property type="project" value="UniProtKB-EC"/>
</dbReference>
<dbReference type="EC" id="3.4.15.6" evidence="4"/>
<name>A0A1I3TUY7_9FLAO</name>
<evidence type="ECO:0000256" key="3">
    <source>
        <dbReference type="ARBA" id="ARBA00006534"/>
    </source>
</evidence>
<evidence type="ECO:0000256" key="4">
    <source>
        <dbReference type="ARBA" id="ARBA00013115"/>
    </source>
</evidence>
<dbReference type="GO" id="GO:0006508">
    <property type="term" value="P:proteolysis"/>
    <property type="evidence" value="ECO:0007669"/>
    <property type="project" value="UniProtKB-KW"/>
</dbReference>
<dbReference type="Pfam" id="PF03575">
    <property type="entry name" value="Peptidase_S51"/>
    <property type="match status" value="1"/>
</dbReference>
<gene>
    <name evidence="9" type="ORF">SAMN04487893_11520</name>
</gene>